<keyword evidence="7" id="KW-0732">Signal</keyword>
<dbReference type="Pfam" id="PF03734">
    <property type="entry name" value="YkuD"/>
    <property type="match status" value="1"/>
</dbReference>
<comment type="caution">
    <text evidence="9">The sequence shown here is derived from an EMBL/GenBank/DDBJ whole genome shotgun (WGS) entry which is preliminary data.</text>
</comment>
<dbReference type="InterPro" id="IPR050979">
    <property type="entry name" value="LD-transpeptidase"/>
</dbReference>
<feature type="domain" description="L,D-TPase catalytic" evidence="8">
    <location>
        <begin position="47"/>
        <end position="153"/>
    </location>
</feature>
<evidence type="ECO:0000259" key="8">
    <source>
        <dbReference type="PROSITE" id="PS52029"/>
    </source>
</evidence>
<accession>A0A511DRK5</accession>
<gene>
    <name evidence="9" type="ORF">PSU4_46420</name>
</gene>
<keyword evidence="4 6" id="KW-0573">Peptidoglycan synthesis</keyword>
<organism evidence="9 10">
    <name type="scientific">Pseudonocardia sulfidoxydans NBRC 16205</name>
    <dbReference type="NCBI Taxonomy" id="1223511"/>
    <lineage>
        <taxon>Bacteria</taxon>
        <taxon>Bacillati</taxon>
        <taxon>Actinomycetota</taxon>
        <taxon>Actinomycetes</taxon>
        <taxon>Pseudonocardiales</taxon>
        <taxon>Pseudonocardiaceae</taxon>
        <taxon>Pseudonocardia</taxon>
    </lineage>
</organism>
<protein>
    <submittedName>
        <fullName evidence="9">L,D-transpeptidase</fullName>
    </submittedName>
</protein>
<evidence type="ECO:0000256" key="6">
    <source>
        <dbReference type="PROSITE-ProRule" id="PRU01373"/>
    </source>
</evidence>
<dbReference type="GO" id="GO:0071555">
    <property type="term" value="P:cell wall organization"/>
    <property type="evidence" value="ECO:0007669"/>
    <property type="project" value="UniProtKB-UniRule"/>
</dbReference>
<evidence type="ECO:0000256" key="7">
    <source>
        <dbReference type="SAM" id="SignalP"/>
    </source>
</evidence>
<dbReference type="PROSITE" id="PS52029">
    <property type="entry name" value="LD_TPASE"/>
    <property type="match status" value="1"/>
</dbReference>
<dbReference type="Gene3D" id="2.40.440.10">
    <property type="entry name" value="L,D-transpeptidase catalytic domain-like"/>
    <property type="match status" value="1"/>
</dbReference>
<dbReference type="AlphaFoldDB" id="A0A511DRK5"/>
<reference evidence="9 10" key="1">
    <citation type="submission" date="2019-07" db="EMBL/GenBank/DDBJ databases">
        <title>Whole genome shotgun sequence of Pseudonocardia sulfidoxydans NBRC 16205.</title>
        <authorList>
            <person name="Hosoyama A."/>
            <person name="Uohara A."/>
            <person name="Ohji S."/>
            <person name="Ichikawa N."/>
        </authorList>
    </citation>
    <scope>NUCLEOTIDE SEQUENCE [LARGE SCALE GENOMIC DNA]</scope>
    <source>
        <strain evidence="9 10">NBRC 16205</strain>
    </source>
</reference>
<evidence type="ECO:0000256" key="4">
    <source>
        <dbReference type="ARBA" id="ARBA00022984"/>
    </source>
</evidence>
<dbReference type="PANTHER" id="PTHR30582">
    <property type="entry name" value="L,D-TRANSPEPTIDASE"/>
    <property type="match status" value="1"/>
</dbReference>
<evidence type="ECO:0000256" key="3">
    <source>
        <dbReference type="ARBA" id="ARBA00022960"/>
    </source>
</evidence>
<sequence length="153" mass="15953">MTVDAVGLGSMLIAPVAQAAPAAAGGSTQPAGGTTSLVEGTPCTVTAKACVDLASRQAWLITDGKVDGGPVPMMPGAPDQPTPVGTFHVQWKDPHHVNTENQPMPWSVFFADGGVAFHEGSLQRYSAGCVHLTDADAQRYYRTLQVGDEVQVH</sequence>
<dbReference type="CDD" id="cd16913">
    <property type="entry name" value="YkuD_like"/>
    <property type="match status" value="1"/>
</dbReference>
<evidence type="ECO:0000313" key="10">
    <source>
        <dbReference type="Proteomes" id="UP000321685"/>
    </source>
</evidence>
<dbReference type="GO" id="GO:0005576">
    <property type="term" value="C:extracellular region"/>
    <property type="evidence" value="ECO:0007669"/>
    <property type="project" value="TreeGrafter"/>
</dbReference>
<dbReference type="EMBL" id="BJVJ01000061">
    <property type="protein sequence ID" value="GEL25688.1"/>
    <property type="molecule type" value="Genomic_DNA"/>
</dbReference>
<dbReference type="PANTHER" id="PTHR30582:SF33">
    <property type="entry name" value="EXPORTED PROTEIN"/>
    <property type="match status" value="1"/>
</dbReference>
<name>A0A511DRK5_9PSEU</name>
<evidence type="ECO:0000256" key="2">
    <source>
        <dbReference type="ARBA" id="ARBA00022679"/>
    </source>
</evidence>
<evidence type="ECO:0000256" key="1">
    <source>
        <dbReference type="ARBA" id="ARBA00004752"/>
    </source>
</evidence>
<keyword evidence="10" id="KW-1185">Reference proteome</keyword>
<evidence type="ECO:0000256" key="5">
    <source>
        <dbReference type="ARBA" id="ARBA00023316"/>
    </source>
</evidence>
<evidence type="ECO:0000313" key="9">
    <source>
        <dbReference type="EMBL" id="GEL25688.1"/>
    </source>
</evidence>
<feature type="active site" description="Proton donor/acceptor" evidence="6">
    <location>
        <position position="118"/>
    </location>
</feature>
<feature type="chain" id="PRO_5021832444" evidence="7">
    <location>
        <begin position="20"/>
        <end position="153"/>
    </location>
</feature>
<dbReference type="InterPro" id="IPR005490">
    <property type="entry name" value="LD_TPept_cat_dom"/>
</dbReference>
<dbReference type="Proteomes" id="UP000321685">
    <property type="component" value="Unassembled WGS sequence"/>
</dbReference>
<dbReference type="GO" id="GO:0008360">
    <property type="term" value="P:regulation of cell shape"/>
    <property type="evidence" value="ECO:0007669"/>
    <property type="project" value="UniProtKB-UniRule"/>
</dbReference>
<keyword evidence="2" id="KW-0808">Transferase</keyword>
<dbReference type="UniPathway" id="UPA00219"/>
<comment type="pathway">
    <text evidence="1 6">Cell wall biogenesis; peptidoglycan biosynthesis.</text>
</comment>
<feature type="active site" description="Nucleophile" evidence="6">
    <location>
        <position position="129"/>
    </location>
</feature>
<dbReference type="GO" id="GO:0018104">
    <property type="term" value="P:peptidoglycan-protein cross-linking"/>
    <property type="evidence" value="ECO:0007669"/>
    <property type="project" value="TreeGrafter"/>
</dbReference>
<dbReference type="GO" id="GO:0016740">
    <property type="term" value="F:transferase activity"/>
    <property type="evidence" value="ECO:0007669"/>
    <property type="project" value="UniProtKB-KW"/>
</dbReference>
<dbReference type="GO" id="GO:0071972">
    <property type="term" value="F:peptidoglycan L,D-transpeptidase activity"/>
    <property type="evidence" value="ECO:0007669"/>
    <property type="project" value="TreeGrafter"/>
</dbReference>
<dbReference type="InterPro" id="IPR038063">
    <property type="entry name" value="Transpep_catalytic_dom"/>
</dbReference>
<dbReference type="SUPFAM" id="SSF141523">
    <property type="entry name" value="L,D-transpeptidase catalytic domain-like"/>
    <property type="match status" value="1"/>
</dbReference>
<feature type="signal peptide" evidence="7">
    <location>
        <begin position="1"/>
        <end position="19"/>
    </location>
</feature>
<proteinExistence type="predicted"/>
<keyword evidence="3 6" id="KW-0133">Cell shape</keyword>
<keyword evidence="5 6" id="KW-0961">Cell wall biogenesis/degradation</keyword>